<dbReference type="EMBL" id="MU853792">
    <property type="protein sequence ID" value="KAK3940771.1"/>
    <property type="molecule type" value="Genomic_DNA"/>
</dbReference>
<proteinExistence type="predicted"/>
<dbReference type="AlphaFoldDB" id="A0AAN6N7U7"/>
<organism evidence="2 3">
    <name type="scientific">Diplogelasinospora grovesii</name>
    <dbReference type="NCBI Taxonomy" id="303347"/>
    <lineage>
        <taxon>Eukaryota</taxon>
        <taxon>Fungi</taxon>
        <taxon>Dikarya</taxon>
        <taxon>Ascomycota</taxon>
        <taxon>Pezizomycotina</taxon>
        <taxon>Sordariomycetes</taxon>
        <taxon>Sordariomycetidae</taxon>
        <taxon>Sordariales</taxon>
        <taxon>Diplogelasinosporaceae</taxon>
        <taxon>Diplogelasinospora</taxon>
    </lineage>
</organism>
<keyword evidence="3" id="KW-1185">Reference proteome</keyword>
<sequence>MASAASNARELPARYVIALSDAELDQYLEEHRGANGETTIDGRGWETVPKDEQDRFIQRLRDRMQNERDAQSRPVDLDQVSARLLGLSALPPTRTRPELSHDERSSTGDPPGPDHWREEERVSHNALVSDGGRPWYPISLLDEVSEDPAKYSDMLFIWRKWNPKWMVFGQQLRRWKDFRTWQRDNRGILDLEGEFAAEVDRRKRFYAETGYHETVSHLEDKAELEKEFDSWQVERKARARRFREAQGHGRYHDYVEAVRRRLSRHNFTRTFQLEEDPKCQDRLTTWIEYLNYEYWWYDSYVPAAKRLQQRYDAAWKELVDSKVLRPSETEEVISGERDAAERTVRSAMSAIERAKNDTQQSSLTPEQRSKRLTEAQSGLDAAKKCLESVKERNKHIFSFSNVARDYGNAKERVDHHEILLRWILEQIPLIELELNESKRIQGGSDESKEIENGPEESRGTHGGSDESKESEGGSEEPKTAEGGSEEPKTTEGGSDAARGRKRRLQRDQDVITAKEQNPKKRKTDNQSPLLASPAQTKTRSRRSRHDDAACEKIPLRRSARIAARREASGNPPPAVNSQKRQRKAAPVATQPSPPAPRKRKLTSAATKERKDVSQADKSKPQGISKRGRPKKGRR</sequence>
<feature type="compositionally biased region" description="Basic and acidic residues" evidence="1">
    <location>
        <begin position="544"/>
        <end position="554"/>
    </location>
</feature>
<feature type="compositionally biased region" description="Basic and acidic residues" evidence="1">
    <location>
        <begin position="606"/>
        <end position="619"/>
    </location>
</feature>
<feature type="region of interest" description="Disordered" evidence="1">
    <location>
        <begin position="440"/>
        <end position="634"/>
    </location>
</feature>
<feature type="compositionally biased region" description="Basic and acidic residues" evidence="1">
    <location>
        <begin position="440"/>
        <end position="489"/>
    </location>
</feature>
<feature type="compositionally biased region" description="Polar residues" evidence="1">
    <location>
        <begin position="357"/>
        <end position="366"/>
    </location>
</feature>
<evidence type="ECO:0000313" key="3">
    <source>
        <dbReference type="Proteomes" id="UP001303473"/>
    </source>
</evidence>
<feature type="compositionally biased region" description="Basic residues" evidence="1">
    <location>
        <begin position="625"/>
        <end position="634"/>
    </location>
</feature>
<feature type="compositionally biased region" description="Polar residues" evidence="1">
    <location>
        <begin position="525"/>
        <end position="537"/>
    </location>
</feature>
<comment type="caution">
    <text evidence="2">The sequence shown here is derived from an EMBL/GenBank/DDBJ whole genome shotgun (WGS) entry which is preliminary data.</text>
</comment>
<dbReference type="Proteomes" id="UP001303473">
    <property type="component" value="Unassembled WGS sequence"/>
</dbReference>
<evidence type="ECO:0000256" key="1">
    <source>
        <dbReference type="SAM" id="MobiDB-lite"/>
    </source>
</evidence>
<name>A0AAN6N7U7_9PEZI</name>
<feature type="region of interest" description="Disordered" evidence="1">
    <location>
        <begin position="86"/>
        <end position="117"/>
    </location>
</feature>
<feature type="region of interest" description="Disordered" evidence="1">
    <location>
        <begin position="351"/>
        <end position="376"/>
    </location>
</feature>
<feature type="compositionally biased region" description="Basic and acidic residues" evidence="1">
    <location>
        <begin position="95"/>
        <end position="117"/>
    </location>
</feature>
<evidence type="ECO:0000313" key="2">
    <source>
        <dbReference type="EMBL" id="KAK3940771.1"/>
    </source>
</evidence>
<protein>
    <submittedName>
        <fullName evidence="2">Uncharacterized protein</fullName>
    </submittedName>
</protein>
<accession>A0AAN6N7U7</accession>
<reference evidence="3" key="1">
    <citation type="journal article" date="2023" name="Mol. Phylogenet. Evol.">
        <title>Genome-scale phylogeny and comparative genomics of the fungal order Sordariales.</title>
        <authorList>
            <person name="Hensen N."/>
            <person name="Bonometti L."/>
            <person name="Westerberg I."/>
            <person name="Brannstrom I.O."/>
            <person name="Guillou S."/>
            <person name="Cros-Aarteil S."/>
            <person name="Calhoun S."/>
            <person name="Haridas S."/>
            <person name="Kuo A."/>
            <person name="Mondo S."/>
            <person name="Pangilinan J."/>
            <person name="Riley R."/>
            <person name="LaButti K."/>
            <person name="Andreopoulos B."/>
            <person name="Lipzen A."/>
            <person name="Chen C."/>
            <person name="Yan M."/>
            <person name="Daum C."/>
            <person name="Ng V."/>
            <person name="Clum A."/>
            <person name="Steindorff A."/>
            <person name="Ohm R.A."/>
            <person name="Martin F."/>
            <person name="Silar P."/>
            <person name="Natvig D.O."/>
            <person name="Lalanne C."/>
            <person name="Gautier V."/>
            <person name="Ament-Velasquez S.L."/>
            <person name="Kruys A."/>
            <person name="Hutchinson M.I."/>
            <person name="Powell A.J."/>
            <person name="Barry K."/>
            <person name="Miller A.N."/>
            <person name="Grigoriev I.V."/>
            <person name="Debuchy R."/>
            <person name="Gladieux P."/>
            <person name="Hiltunen Thoren M."/>
            <person name="Johannesson H."/>
        </authorList>
    </citation>
    <scope>NUCLEOTIDE SEQUENCE [LARGE SCALE GENOMIC DNA]</scope>
    <source>
        <strain evidence="3">CBS 340.73</strain>
    </source>
</reference>
<gene>
    <name evidence="2" type="ORF">QBC46DRAFT_449292</name>
</gene>